<dbReference type="InterPro" id="IPR011251">
    <property type="entry name" value="Luciferase-like_dom"/>
</dbReference>
<proteinExistence type="inferred from homology"/>
<reference evidence="6 7" key="2">
    <citation type="journal article" date="2022" name="Arch. Microbiol.">
        <title>Rhodococcus pseudokoreensis sp. nov. isolated from the rhizosphere of young M26 apple rootstocks.</title>
        <authorList>
            <person name="Kampfer P."/>
            <person name="Glaeser S.P."/>
            <person name="Blom J."/>
            <person name="Wolf J."/>
            <person name="Benning S."/>
            <person name="Schloter M."/>
            <person name="Neumann-Schaal M."/>
        </authorList>
    </citation>
    <scope>NUCLEOTIDE SEQUENCE [LARGE SCALE GENOMIC DNA]</scope>
    <source>
        <strain evidence="6 7">R79</strain>
    </source>
</reference>
<sequence>MRLGYFAMPFHPEHRDWRETLEEDRQAIILADHLGFYDAFIGEHLTDRSESVTNSMLFLATLIHDTTQIRLGTGTSNLSHTHPALIAVNAAMFDHLSNGRFILGVSPGALPSDAELLGILDADRNAMFADSIDVITELWQRDAPYDIGAPGDRFHVTTQRTHAPELGLGAVHKPLQQPRPEIVGTVVAPYSKGVLAMGARDFHPLSANFLLPQWVATHWPNYAEGTESVGRTADRADWRVARTIFVADDEATARSYGREDPASPYRHYYEKMLRKMAMGGRLNLFKSRQDQPDSDVTLDSTLDSLVIAGTPQSVAEQILDLNRQVGGFGEIVYAGMDWVDDRLGRRSMELIANEVLPIVNAELAKQVPELAADVSEAVS</sequence>
<accession>A0A974ZUF4</accession>
<evidence type="ECO:0000256" key="4">
    <source>
        <dbReference type="ARBA" id="ARBA00023033"/>
    </source>
</evidence>
<dbReference type="Gene3D" id="3.20.20.30">
    <property type="entry name" value="Luciferase-like domain"/>
    <property type="match status" value="1"/>
</dbReference>
<keyword evidence="4" id="KW-0503">Monooxygenase</keyword>
<dbReference type="PANTHER" id="PTHR30137">
    <property type="entry name" value="LUCIFERASE-LIKE MONOOXYGENASE"/>
    <property type="match status" value="1"/>
</dbReference>
<dbReference type="RefSeq" id="WP_206007082.1">
    <property type="nucleotide sequence ID" value="NZ_CP070619.1"/>
</dbReference>
<evidence type="ECO:0000313" key="7">
    <source>
        <dbReference type="Proteomes" id="UP000662986"/>
    </source>
</evidence>
<keyword evidence="3" id="KW-0560">Oxidoreductase</keyword>
<organism evidence="6 7">
    <name type="scientific">Rhodococcus pseudokoreensis</name>
    <dbReference type="NCBI Taxonomy" id="2811421"/>
    <lineage>
        <taxon>Bacteria</taxon>
        <taxon>Bacillati</taxon>
        <taxon>Actinomycetota</taxon>
        <taxon>Actinomycetes</taxon>
        <taxon>Mycobacteriales</taxon>
        <taxon>Nocardiaceae</taxon>
        <taxon>Rhodococcus</taxon>
    </lineage>
</organism>
<dbReference type="EMBL" id="CP070619">
    <property type="protein sequence ID" value="QSE90656.1"/>
    <property type="molecule type" value="Genomic_DNA"/>
</dbReference>
<dbReference type="Proteomes" id="UP000662986">
    <property type="component" value="Chromosome"/>
</dbReference>
<keyword evidence="7" id="KW-1185">Reference proteome</keyword>
<name>A0A974ZUF4_9NOCA</name>
<reference evidence="6 7" key="1">
    <citation type="journal article" date="2021" name="Microbiol. Resour. Announc.">
        <title>Complete Genome Sequences of Two Rhodococcus sp. Strains with Large and Linear Chromosomes, Isolated from Apple Rhizosphere.</title>
        <authorList>
            <person name="Benning S."/>
            <person name="Brugnone N."/>
            <person name="Siani R."/>
            <person name="Kublik S."/>
            <person name="Schloter M."/>
            <person name="Rad V."/>
        </authorList>
    </citation>
    <scope>NUCLEOTIDE SEQUENCE [LARGE SCALE GENOMIC DNA]</scope>
    <source>
        <strain evidence="6 7">R79</strain>
    </source>
</reference>
<dbReference type="InterPro" id="IPR050766">
    <property type="entry name" value="Bact_Lucif_Oxidored"/>
</dbReference>
<evidence type="ECO:0000256" key="1">
    <source>
        <dbReference type="ARBA" id="ARBA00010426"/>
    </source>
</evidence>
<feature type="domain" description="Luciferase-like" evidence="5">
    <location>
        <begin position="1"/>
        <end position="322"/>
    </location>
</feature>
<evidence type="ECO:0000256" key="3">
    <source>
        <dbReference type="ARBA" id="ARBA00023002"/>
    </source>
</evidence>
<evidence type="ECO:0000256" key="2">
    <source>
        <dbReference type="ARBA" id="ARBA00022630"/>
    </source>
</evidence>
<keyword evidence="2" id="KW-0285">Flavoprotein</keyword>
<dbReference type="Pfam" id="PF00296">
    <property type="entry name" value="Bac_luciferase"/>
    <property type="match status" value="1"/>
</dbReference>
<protein>
    <submittedName>
        <fullName evidence="6">LLM class flavin-dependent oxidoreductase</fullName>
    </submittedName>
</protein>
<dbReference type="InterPro" id="IPR036661">
    <property type="entry name" value="Luciferase-like_sf"/>
</dbReference>
<dbReference type="PANTHER" id="PTHR30137:SF16">
    <property type="entry name" value="BLL0895 PROTEIN"/>
    <property type="match status" value="1"/>
</dbReference>
<evidence type="ECO:0000259" key="5">
    <source>
        <dbReference type="Pfam" id="PF00296"/>
    </source>
</evidence>
<dbReference type="SUPFAM" id="SSF51679">
    <property type="entry name" value="Bacterial luciferase-like"/>
    <property type="match status" value="1"/>
</dbReference>
<comment type="similarity">
    <text evidence="1">Belongs to the bacterial luciferase oxidoreductase family.</text>
</comment>
<gene>
    <name evidence="6" type="ORF">JWS13_19535</name>
</gene>
<evidence type="ECO:0000313" key="6">
    <source>
        <dbReference type="EMBL" id="QSE90656.1"/>
    </source>
</evidence>